<sequence length="218" mass="23672">MNTLQGVVTLVALLLGNTAYAEGGATTPPVTAPIEALGLMPGAHTAQPAPAPVQQQPAVAAPQPAAMPAQVQAMPPLTFPPQPNAGAPRAPVMMYPQQPYYGAYPGYQAYPYGQAYNPYAMQQRQPSPYPVRPVPQAPKKKEMKPWGDTRYIWPDFYTDFTGDVWDKMINAPYEMGYMPGGWRFPSLSSPDPVTVSDAITNQFPPIAEEAGNFVKFTQ</sequence>
<keyword evidence="2" id="KW-0732">Signal</keyword>
<evidence type="ECO:0000256" key="1">
    <source>
        <dbReference type="SAM" id="MobiDB-lite"/>
    </source>
</evidence>
<feature type="region of interest" description="Disordered" evidence="1">
    <location>
        <begin position="123"/>
        <end position="142"/>
    </location>
</feature>
<comment type="caution">
    <text evidence="3">The sequence shown here is derived from an EMBL/GenBank/DDBJ whole genome shotgun (WGS) entry which is preliminary data.</text>
</comment>
<accession>A0A1Y1QKY9</accession>
<feature type="chain" id="PRO_5012327318" evidence="2">
    <location>
        <begin position="22"/>
        <end position="218"/>
    </location>
</feature>
<evidence type="ECO:0000313" key="4">
    <source>
        <dbReference type="Proteomes" id="UP000192491"/>
    </source>
</evidence>
<feature type="signal peptide" evidence="2">
    <location>
        <begin position="1"/>
        <end position="21"/>
    </location>
</feature>
<gene>
    <name evidence="3" type="ORF">BWK73_26950</name>
</gene>
<protein>
    <submittedName>
        <fullName evidence="3">Uncharacterized protein</fullName>
    </submittedName>
</protein>
<dbReference type="EMBL" id="MTEJ01000194">
    <property type="protein sequence ID" value="OQX07854.1"/>
    <property type="molecule type" value="Genomic_DNA"/>
</dbReference>
<proteinExistence type="predicted"/>
<organism evidence="3 4">
    <name type="scientific">Thiothrix lacustris</name>
    <dbReference type="NCBI Taxonomy" id="525917"/>
    <lineage>
        <taxon>Bacteria</taxon>
        <taxon>Pseudomonadati</taxon>
        <taxon>Pseudomonadota</taxon>
        <taxon>Gammaproteobacteria</taxon>
        <taxon>Thiotrichales</taxon>
        <taxon>Thiotrichaceae</taxon>
        <taxon>Thiothrix</taxon>
    </lineage>
</organism>
<evidence type="ECO:0000256" key="2">
    <source>
        <dbReference type="SAM" id="SignalP"/>
    </source>
</evidence>
<name>A0A1Y1QKY9_9GAMM</name>
<dbReference type="Proteomes" id="UP000192491">
    <property type="component" value="Unassembled WGS sequence"/>
</dbReference>
<dbReference type="AlphaFoldDB" id="A0A1Y1QKY9"/>
<evidence type="ECO:0000313" key="3">
    <source>
        <dbReference type="EMBL" id="OQX07854.1"/>
    </source>
</evidence>
<reference evidence="3 4" key="1">
    <citation type="submission" date="2017-01" db="EMBL/GenBank/DDBJ databases">
        <title>Novel large sulfur bacteria in the metagenomes of groundwater-fed chemosynthetic microbial mats in the Lake Huron basin.</title>
        <authorList>
            <person name="Sharrar A.M."/>
            <person name="Flood B.E."/>
            <person name="Bailey J.V."/>
            <person name="Jones D.S."/>
            <person name="Biddanda B."/>
            <person name="Ruberg S.A."/>
            <person name="Marcus D.N."/>
            <person name="Dick G.J."/>
        </authorList>
    </citation>
    <scope>NUCLEOTIDE SEQUENCE [LARGE SCALE GENOMIC DNA]</scope>
    <source>
        <strain evidence="3">A8</strain>
    </source>
</reference>
<feature type="compositionally biased region" description="Pro residues" evidence="1">
    <location>
        <begin position="127"/>
        <end position="136"/>
    </location>
</feature>